<gene>
    <name evidence="2" type="ORF">PAXINDRAFT_171542</name>
</gene>
<dbReference type="HOGENOM" id="CLU_2838217_0_0_1"/>
<feature type="compositionally biased region" description="Low complexity" evidence="1">
    <location>
        <begin position="35"/>
        <end position="44"/>
    </location>
</feature>
<dbReference type="AlphaFoldDB" id="A0A0C9TMV5"/>
<sequence>MPFNQTGSNATANFGTYNDVAGNQINTKTDNSVKSTVTTGPITTGSGGSTGGRSMGKGGNAGNGGSVTIGK</sequence>
<feature type="region of interest" description="Disordered" evidence="1">
    <location>
        <begin position="1"/>
        <end position="71"/>
    </location>
</feature>
<feature type="compositionally biased region" description="Polar residues" evidence="1">
    <location>
        <begin position="1"/>
        <end position="34"/>
    </location>
</feature>
<evidence type="ECO:0000313" key="3">
    <source>
        <dbReference type="Proteomes" id="UP000053647"/>
    </source>
</evidence>
<name>A0A0C9TMV5_PAXIN</name>
<protein>
    <submittedName>
        <fullName evidence="2">Uncharacterized protein</fullName>
    </submittedName>
</protein>
<evidence type="ECO:0000256" key="1">
    <source>
        <dbReference type="SAM" id="MobiDB-lite"/>
    </source>
</evidence>
<dbReference type="EMBL" id="KN819371">
    <property type="protein sequence ID" value="KIJ11928.1"/>
    <property type="molecule type" value="Genomic_DNA"/>
</dbReference>
<keyword evidence="3" id="KW-1185">Reference proteome</keyword>
<dbReference type="Proteomes" id="UP000053647">
    <property type="component" value="Unassembled WGS sequence"/>
</dbReference>
<reference evidence="3" key="2">
    <citation type="submission" date="2015-01" db="EMBL/GenBank/DDBJ databases">
        <title>Evolutionary Origins and Diversification of the Mycorrhizal Mutualists.</title>
        <authorList>
            <consortium name="DOE Joint Genome Institute"/>
            <consortium name="Mycorrhizal Genomics Consortium"/>
            <person name="Kohler A."/>
            <person name="Kuo A."/>
            <person name="Nagy L.G."/>
            <person name="Floudas D."/>
            <person name="Copeland A."/>
            <person name="Barry K.W."/>
            <person name="Cichocki N."/>
            <person name="Veneault-Fourrey C."/>
            <person name="LaButti K."/>
            <person name="Lindquist E.A."/>
            <person name="Lipzen A."/>
            <person name="Lundell T."/>
            <person name="Morin E."/>
            <person name="Murat C."/>
            <person name="Riley R."/>
            <person name="Ohm R."/>
            <person name="Sun H."/>
            <person name="Tunlid A."/>
            <person name="Henrissat B."/>
            <person name="Grigoriev I.V."/>
            <person name="Hibbett D.S."/>
            <person name="Martin F."/>
        </authorList>
    </citation>
    <scope>NUCLEOTIDE SEQUENCE [LARGE SCALE GENOMIC DNA]</scope>
    <source>
        <strain evidence="3">ATCC 200175</strain>
    </source>
</reference>
<dbReference type="OrthoDB" id="3263429at2759"/>
<reference evidence="2 3" key="1">
    <citation type="submission" date="2014-06" db="EMBL/GenBank/DDBJ databases">
        <authorList>
            <consortium name="DOE Joint Genome Institute"/>
            <person name="Kuo A."/>
            <person name="Kohler A."/>
            <person name="Nagy L.G."/>
            <person name="Floudas D."/>
            <person name="Copeland A."/>
            <person name="Barry K.W."/>
            <person name="Cichocki N."/>
            <person name="Veneault-Fourrey C."/>
            <person name="LaButti K."/>
            <person name="Lindquist E.A."/>
            <person name="Lipzen A."/>
            <person name="Lundell T."/>
            <person name="Morin E."/>
            <person name="Murat C."/>
            <person name="Sun H."/>
            <person name="Tunlid A."/>
            <person name="Henrissat B."/>
            <person name="Grigoriev I.V."/>
            <person name="Hibbett D.S."/>
            <person name="Martin F."/>
            <person name="Nordberg H.P."/>
            <person name="Cantor M.N."/>
            <person name="Hua S.X."/>
        </authorList>
    </citation>
    <scope>NUCLEOTIDE SEQUENCE [LARGE SCALE GENOMIC DNA]</scope>
    <source>
        <strain evidence="2 3">ATCC 200175</strain>
    </source>
</reference>
<evidence type="ECO:0000313" key="2">
    <source>
        <dbReference type="EMBL" id="KIJ11928.1"/>
    </source>
</evidence>
<organism evidence="2 3">
    <name type="scientific">Paxillus involutus ATCC 200175</name>
    <dbReference type="NCBI Taxonomy" id="664439"/>
    <lineage>
        <taxon>Eukaryota</taxon>
        <taxon>Fungi</taxon>
        <taxon>Dikarya</taxon>
        <taxon>Basidiomycota</taxon>
        <taxon>Agaricomycotina</taxon>
        <taxon>Agaricomycetes</taxon>
        <taxon>Agaricomycetidae</taxon>
        <taxon>Boletales</taxon>
        <taxon>Paxilineae</taxon>
        <taxon>Paxillaceae</taxon>
        <taxon>Paxillus</taxon>
    </lineage>
</organism>
<accession>A0A0C9TMV5</accession>
<feature type="compositionally biased region" description="Gly residues" evidence="1">
    <location>
        <begin position="45"/>
        <end position="71"/>
    </location>
</feature>
<proteinExistence type="predicted"/>